<feature type="compositionally biased region" description="Low complexity" evidence="8">
    <location>
        <begin position="645"/>
        <end position="658"/>
    </location>
</feature>
<evidence type="ECO:0000256" key="3">
    <source>
        <dbReference type="ARBA" id="ARBA00022553"/>
    </source>
</evidence>
<dbReference type="InterPro" id="IPR005467">
    <property type="entry name" value="His_kinase_dom"/>
</dbReference>
<evidence type="ECO:0000256" key="6">
    <source>
        <dbReference type="ARBA" id="ARBA00023012"/>
    </source>
</evidence>
<dbReference type="PROSITE" id="PS50110">
    <property type="entry name" value="RESPONSE_REGULATORY"/>
    <property type="match status" value="1"/>
</dbReference>
<evidence type="ECO:0000256" key="5">
    <source>
        <dbReference type="ARBA" id="ARBA00022777"/>
    </source>
</evidence>
<feature type="domain" description="Response regulatory" evidence="11">
    <location>
        <begin position="526"/>
        <end position="642"/>
    </location>
</feature>
<dbReference type="CDD" id="cd16922">
    <property type="entry name" value="HATPase_EvgS-ArcB-TorS-like"/>
    <property type="match status" value="1"/>
</dbReference>
<sequence>MEDLSLYQCGVYPSGAPSSRLSIAARPRIARALPASGPDSPRDSTPCVTNDLSIHLRHGHPGTVFVFGACALSGSSFKAIAKFLREFAWPAVDPEDRLTSARHRIVSSFSLIAFAGSLIEGVTWYDDLSALSPGRAQWILINSIFYLGPPLLLWSTGRLRLAASFLLTYFILSVAFEAIWPVGETWSMSLYFFLAPPLAILLLGTRIGASVSLLTVAAVVLLADATVPGPIGAILFNVTAAIAVGMLIFISEAEKTTLHLDNLRREAQSANCAKSFFLANVSHEIRTPLNGVIGAVQLLTDHAVTQEQKELLNTADASGRTLLRIVNDILDFSRIIEHGVQLEQTTFRREDLVTNVFSALAAPAERKGISLRQQFAEDVPRYLVGDRARLSQIVMNYVGNAVKFSDSGTVEVRVTREAGDGSDGGDMIRVEVRDEGIGMTEEAAARVFETFEQAENSTARIYGGTGLGLSIARNLAKLHGGATGVRSKLGQGSTFWFTFPLVAGARPADRVEVAVSQRPARTDHARVMVVEDNKTNQFIARKFLAKLGVDPEIAADGVEAVEAAARTRFDLIFMDIQLPRKSGIEATRDIRAGGLNRDTPIVALSANVMADQKASYLAAGMNGCIEKPCTLNDISECLDRFVPAGAPPGAAGQAAEPPDMATREAEGRGNDSTSASATPASSVSVTKAGT</sequence>
<evidence type="ECO:0000313" key="13">
    <source>
        <dbReference type="Proteomes" id="UP000295301"/>
    </source>
</evidence>
<protein>
    <recommendedName>
        <fullName evidence="2">histidine kinase</fullName>
        <ecNumber evidence="2">2.7.13.3</ecNumber>
    </recommendedName>
</protein>
<dbReference type="Gene3D" id="3.30.565.10">
    <property type="entry name" value="Histidine kinase-like ATPase, C-terminal domain"/>
    <property type="match status" value="1"/>
</dbReference>
<dbReference type="EMBL" id="SMUV01000074">
    <property type="protein sequence ID" value="TDK41093.1"/>
    <property type="molecule type" value="Genomic_DNA"/>
</dbReference>
<dbReference type="Pfam" id="PF02518">
    <property type="entry name" value="HATPase_c"/>
    <property type="match status" value="1"/>
</dbReference>
<feature type="domain" description="Histidine kinase" evidence="10">
    <location>
        <begin position="280"/>
        <end position="503"/>
    </location>
</feature>
<dbReference type="SMART" id="SM00387">
    <property type="entry name" value="HATPase_c"/>
    <property type="match status" value="1"/>
</dbReference>
<dbReference type="InterPro" id="IPR011006">
    <property type="entry name" value="CheY-like_superfamily"/>
</dbReference>
<evidence type="ECO:0000313" key="12">
    <source>
        <dbReference type="EMBL" id="TDK41093.1"/>
    </source>
</evidence>
<keyword evidence="13" id="KW-1185">Reference proteome</keyword>
<dbReference type="CDD" id="cd17546">
    <property type="entry name" value="REC_hyHK_CKI1_RcsC-like"/>
    <property type="match status" value="1"/>
</dbReference>
<dbReference type="InterPro" id="IPR004358">
    <property type="entry name" value="Sig_transdc_His_kin-like_C"/>
</dbReference>
<reference evidence="12 13" key="1">
    <citation type="submission" date="2019-03" db="EMBL/GenBank/DDBJ databases">
        <title>Ruegeria lutea sp. nov., a novel strain, isolated from marine sediment, the Masan Bay, South Korea.</title>
        <authorList>
            <person name="Kim J."/>
            <person name="Kim D.-Y."/>
            <person name="Lee S.-S."/>
        </authorList>
    </citation>
    <scope>NUCLEOTIDE SEQUENCE [LARGE SCALE GENOMIC DNA]</scope>
    <source>
        <strain evidence="12 13">318-1</strain>
    </source>
</reference>
<evidence type="ECO:0000256" key="8">
    <source>
        <dbReference type="SAM" id="MobiDB-lite"/>
    </source>
</evidence>
<keyword evidence="6" id="KW-0902">Two-component regulatory system</keyword>
<dbReference type="Gene3D" id="3.40.50.2300">
    <property type="match status" value="1"/>
</dbReference>
<evidence type="ECO:0000256" key="9">
    <source>
        <dbReference type="SAM" id="Phobius"/>
    </source>
</evidence>
<gene>
    <name evidence="12" type="ORF">E1832_20570</name>
</gene>
<feature type="transmembrane region" description="Helical" evidence="9">
    <location>
        <begin position="200"/>
        <end position="223"/>
    </location>
</feature>
<organism evidence="12 13">
    <name type="scientific">Antarcticimicrobium luteum</name>
    <dbReference type="NCBI Taxonomy" id="2547397"/>
    <lineage>
        <taxon>Bacteria</taxon>
        <taxon>Pseudomonadati</taxon>
        <taxon>Pseudomonadota</taxon>
        <taxon>Alphaproteobacteria</taxon>
        <taxon>Rhodobacterales</taxon>
        <taxon>Paracoccaceae</taxon>
        <taxon>Antarcticimicrobium</taxon>
    </lineage>
</organism>
<feature type="modified residue" description="4-aspartylphosphate" evidence="7">
    <location>
        <position position="575"/>
    </location>
</feature>
<comment type="caution">
    <text evidence="12">The sequence shown here is derived from an EMBL/GenBank/DDBJ whole genome shotgun (WGS) entry which is preliminary data.</text>
</comment>
<dbReference type="PANTHER" id="PTHR43047">
    <property type="entry name" value="TWO-COMPONENT HISTIDINE PROTEIN KINASE"/>
    <property type="match status" value="1"/>
</dbReference>
<dbReference type="InterPro" id="IPR036890">
    <property type="entry name" value="HATPase_C_sf"/>
</dbReference>
<feature type="region of interest" description="Disordered" evidence="8">
    <location>
        <begin position="645"/>
        <end position="690"/>
    </location>
</feature>
<dbReference type="InterPro" id="IPR001789">
    <property type="entry name" value="Sig_transdc_resp-reg_receiver"/>
</dbReference>
<dbReference type="PROSITE" id="PS50109">
    <property type="entry name" value="HIS_KIN"/>
    <property type="match status" value="1"/>
</dbReference>
<keyword evidence="9" id="KW-0472">Membrane</keyword>
<dbReference type="Proteomes" id="UP000295301">
    <property type="component" value="Unassembled WGS sequence"/>
</dbReference>
<dbReference type="SUPFAM" id="SSF55874">
    <property type="entry name" value="ATPase domain of HSP90 chaperone/DNA topoisomerase II/histidine kinase"/>
    <property type="match status" value="1"/>
</dbReference>
<evidence type="ECO:0000259" key="11">
    <source>
        <dbReference type="PROSITE" id="PS50110"/>
    </source>
</evidence>
<keyword evidence="4" id="KW-0808">Transferase</keyword>
<feature type="transmembrane region" description="Helical" evidence="9">
    <location>
        <begin position="105"/>
        <end position="124"/>
    </location>
</feature>
<dbReference type="Gene3D" id="1.10.287.130">
    <property type="match status" value="1"/>
</dbReference>
<dbReference type="AlphaFoldDB" id="A0A4R5UQ54"/>
<dbReference type="SMART" id="SM00448">
    <property type="entry name" value="REC"/>
    <property type="match status" value="1"/>
</dbReference>
<feature type="transmembrane region" description="Helical" evidence="9">
    <location>
        <begin position="136"/>
        <end position="154"/>
    </location>
</feature>
<dbReference type="Pfam" id="PF00072">
    <property type="entry name" value="Response_reg"/>
    <property type="match status" value="1"/>
</dbReference>
<accession>A0A4R5UQ54</accession>
<feature type="transmembrane region" description="Helical" evidence="9">
    <location>
        <begin position="161"/>
        <end position="180"/>
    </location>
</feature>
<dbReference type="SUPFAM" id="SSF47384">
    <property type="entry name" value="Homodimeric domain of signal transducing histidine kinase"/>
    <property type="match status" value="1"/>
</dbReference>
<feature type="transmembrane region" description="Helical" evidence="9">
    <location>
        <begin position="230"/>
        <end position="250"/>
    </location>
</feature>
<evidence type="ECO:0000256" key="2">
    <source>
        <dbReference type="ARBA" id="ARBA00012438"/>
    </source>
</evidence>
<dbReference type="InterPro" id="IPR036097">
    <property type="entry name" value="HisK_dim/P_sf"/>
</dbReference>
<dbReference type="FunFam" id="3.30.565.10:FF:000010">
    <property type="entry name" value="Sensor histidine kinase RcsC"/>
    <property type="match status" value="1"/>
</dbReference>
<evidence type="ECO:0000256" key="1">
    <source>
        <dbReference type="ARBA" id="ARBA00000085"/>
    </source>
</evidence>
<keyword evidence="3 7" id="KW-0597">Phosphoprotein</keyword>
<evidence type="ECO:0000256" key="4">
    <source>
        <dbReference type="ARBA" id="ARBA00022679"/>
    </source>
</evidence>
<dbReference type="Pfam" id="PF00512">
    <property type="entry name" value="HisKA"/>
    <property type="match status" value="1"/>
</dbReference>
<name>A0A4R5UQ54_9RHOB</name>
<dbReference type="CDD" id="cd00082">
    <property type="entry name" value="HisKA"/>
    <property type="match status" value="1"/>
</dbReference>
<evidence type="ECO:0000259" key="10">
    <source>
        <dbReference type="PROSITE" id="PS50109"/>
    </source>
</evidence>
<evidence type="ECO:0000256" key="7">
    <source>
        <dbReference type="PROSITE-ProRule" id="PRU00169"/>
    </source>
</evidence>
<dbReference type="InterPro" id="IPR003594">
    <property type="entry name" value="HATPase_dom"/>
</dbReference>
<keyword evidence="9" id="KW-1133">Transmembrane helix</keyword>
<dbReference type="InterPro" id="IPR003661">
    <property type="entry name" value="HisK_dim/P_dom"/>
</dbReference>
<proteinExistence type="predicted"/>
<dbReference type="SUPFAM" id="SSF52172">
    <property type="entry name" value="CheY-like"/>
    <property type="match status" value="1"/>
</dbReference>
<comment type="catalytic activity">
    <reaction evidence="1">
        <text>ATP + protein L-histidine = ADP + protein N-phospho-L-histidine.</text>
        <dbReference type="EC" id="2.7.13.3"/>
    </reaction>
</comment>
<feature type="compositionally biased region" description="Low complexity" evidence="8">
    <location>
        <begin position="672"/>
        <end position="690"/>
    </location>
</feature>
<dbReference type="EC" id="2.7.13.3" evidence="2"/>
<dbReference type="PRINTS" id="PR00344">
    <property type="entry name" value="BCTRLSENSOR"/>
</dbReference>
<dbReference type="PANTHER" id="PTHR43047:SF78">
    <property type="entry name" value="SENSORY_REGULATORY PROTEIN RPFC"/>
    <property type="match status" value="1"/>
</dbReference>
<dbReference type="OrthoDB" id="9801651at2"/>
<keyword evidence="9" id="KW-0812">Transmembrane</keyword>
<keyword evidence="5" id="KW-0418">Kinase</keyword>
<dbReference type="SMART" id="SM00388">
    <property type="entry name" value="HisKA"/>
    <property type="match status" value="1"/>
</dbReference>
<dbReference type="GO" id="GO:0000155">
    <property type="term" value="F:phosphorelay sensor kinase activity"/>
    <property type="evidence" value="ECO:0007669"/>
    <property type="project" value="InterPro"/>
</dbReference>